<feature type="compositionally biased region" description="Basic and acidic residues" evidence="1">
    <location>
        <begin position="16"/>
        <end position="32"/>
    </location>
</feature>
<accession>A0A9N8DAE9</accession>
<feature type="region of interest" description="Disordered" evidence="1">
    <location>
        <begin position="1"/>
        <end position="49"/>
    </location>
</feature>
<dbReference type="Gene3D" id="3.10.450.50">
    <property type="match status" value="1"/>
</dbReference>
<reference evidence="2" key="1">
    <citation type="submission" date="2020-06" db="EMBL/GenBank/DDBJ databases">
        <authorList>
            <consortium name="Plant Systems Biology data submission"/>
        </authorList>
    </citation>
    <scope>NUCLEOTIDE SEQUENCE</scope>
    <source>
        <strain evidence="2">D6</strain>
    </source>
</reference>
<keyword evidence="3" id="KW-1185">Reference proteome</keyword>
<organism evidence="2 3">
    <name type="scientific">Seminavis robusta</name>
    <dbReference type="NCBI Taxonomy" id="568900"/>
    <lineage>
        <taxon>Eukaryota</taxon>
        <taxon>Sar</taxon>
        <taxon>Stramenopiles</taxon>
        <taxon>Ochrophyta</taxon>
        <taxon>Bacillariophyta</taxon>
        <taxon>Bacillariophyceae</taxon>
        <taxon>Bacillariophycidae</taxon>
        <taxon>Naviculales</taxon>
        <taxon>Naviculaceae</taxon>
        <taxon>Seminavis</taxon>
    </lineage>
</organism>
<feature type="compositionally biased region" description="Basic residues" evidence="1">
    <location>
        <begin position="33"/>
        <end position="43"/>
    </location>
</feature>
<dbReference type="InterPro" id="IPR032710">
    <property type="entry name" value="NTF2-like_dom_sf"/>
</dbReference>
<dbReference type="Proteomes" id="UP001153069">
    <property type="component" value="Unassembled WGS sequence"/>
</dbReference>
<dbReference type="AlphaFoldDB" id="A0A9N8DAE9"/>
<dbReference type="EMBL" id="CAICTM010000033">
    <property type="protein sequence ID" value="CAB9498180.1"/>
    <property type="molecule type" value="Genomic_DNA"/>
</dbReference>
<comment type="caution">
    <text evidence="2">The sequence shown here is derived from an EMBL/GenBank/DDBJ whole genome shotgun (WGS) entry which is preliminary data.</text>
</comment>
<evidence type="ECO:0008006" key="4">
    <source>
        <dbReference type="Google" id="ProtNLM"/>
    </source>
</evidence>
<dbReference type="SUPFAM" id="SSF54427">
    <property type="entry name" value="NTF2-like"/>
    <property type="match status" value="1"/>
</dbReference>
<sequence length="234" mass="25805">MKSLLKFITGASTKKARLDSEITKNKSKSNKDKKSKKERKSKKSTAGSVISEQTEATTLLSDAAVNEHLIQDFISKVNEQPTLEELLQFYASDDVPVKFDDMHIMPAVAVQTEVVKLTKSFQDFKFSYESVKEIKPGTVIVEDLVVSGTHNGEPYKFMAFPPIPATGKHVVLDPERVWFVMKDGKIVKHMILALGNLTGPPGMYISIGGNMDGPPPPGPDEESPEEESPKEESP</sequence>
<name>A0A9N8DAE9_9STRA</name>
<evidence type="ECO:0000256" key="1">
    <source>
        <dbReference type="SAM" id="MobiDB-lite"/>
    </source>
</evidence>
<feature type="region of interest" description="Disordered" evidence="1">
    <location>
        <begin position="208"/>
        <end position="234"/>
    </location>
</feature>
<proteinExistence type="predicted"/>
<evidence type="ECO:0000313" key="2">
    <source>
        <dbReference type="EMBL" id="CAB9498180.1"/>
    </source>
</evidence>
<gene>
    <name evidence="2" type="ORF">SEMRO_33_G021170.1</name>
</gene>
<feature type="compositionally biased region" description="Acidic residues" evidence="1">
    <location>
        <begin position="219"/>
        <end position="234"/>
    </location>
</feature>
<evidence type="ECO:0000313" key="3">
    <source>
        <dbReference type="Proteomes" id="UP001153069"/>
    </source>
</evidence>
<protein>
    <recommendedName>
        <fullName evidence="4">SnoaL-like domain-containing protein</fullName>
    </recommendedName>
</protein>